<dbReference type="EMBL" id="BGPR01002618">
    <property type="protein sequence ID" value="GBM76403.1"/>
    <property type="molecule type" value="Genomic_DNA"/>
</dbReference>
<dbReference type="Proteomes" id="UP000499080">
    <property type="component" value="Unassembled WGS sequence"/>
</dbReference>
<evidence type="ECO:0000313" key="2">
    <source>
        <dbReference type="EMBL" id="GBM76403.1"/>
    </source>
</evidence>
<accession>A0A4Y2IF94</accession>
<sequence length="78" mass="8772">MDSKWWNSKSKTPSADSNLGPRCDASGKAIVLPRLGPLIEARNETRYPCVGKRRGVAGILRLWTLSQNNLWNIRECFA</sequence>
<dbReference type="AlphaFoldDB" id="A0A4Y2IF94"/>
<organism evidence="2 3">
    <name type="scientific">Araneus ventricosus</name>
    <name type="common">Orbweaver spider</name>
    <name type="synonym">Epeira ventricosa</name>
    <dbReference type="NCBI Taxonomy" id="182803"/>
    <lineage>
        <taxon>Eukaryota</taxon>
        <taxon>Metazoa</taxon>
        <taxon>Ecdysozoa</taxon>
        <taxon>Arthropoda</taxon>
        <taxon>Chelicerata</taxon>
        <taxon>Arachnida</taxon>
        <taxon>Araneae</taxon>
        <taxon>Araneomorphae</taxon>
        <taxon>Entelegynae</taxon>
        <taxon>Araneoidea</taxon>
        <taxon>Araneidae</taxon>
        <taxon>Araneus</taxon>
    </lineage>
</organism>
<feature type="region of interest" description="Disordered" evidence="1">
    <location>
        <begin position="1"/>
        <end position="21"/>
    </location>
</feature>
<evidence type="ECO:0000256" key="1">
    <source>
        <dbReference type="SAM" id="MobiDB-lite"/>
    </source>
</evidence>
<name>A0A4Y2IF94_ARAVE</name>
<feature type="compositionally biased region" description="Polar residues" evidence="1">
    <location>
        <begin position="1"/>
        <end position="17"/>
    </location>
</feature>
<gene>
    <name evidence="2" type="ORF">AVEN_48394_1</name>
</gene>
<reference evidence="2 3" key="1">
    <citation type="journal article" date="2019" name="Sci. Rep.">
        <title>Orb-weaving spider Araneus ventricosus genome elucidates the spidroin gene catalogue.</title>
        <authorList>
            <person name="Kono N."/>
            <person name="Nakamura H."/>
            <person name="Ohtoshi R."/>
            <person name="Moran D.A.P."/>
            <person name="Shinohara A."/>
            <person name="Yoshida Y."/>
            <person name="Fujiwara M."/>
            <person name="Mori M."/>
            <person name="Tomita M."/>
            <person name="Arakawa K."/>
        </authorList>
    </citation>
    <scope>NUCLEOTIDE SEQUENCE [LARGE SCALE GENOMIC DNA]</scope>
</reference>
<proteinExistence type="predicted"/>
<keyword evidence="3" id="KW-1185">Reference proteome</keyword>
<comment type="caution">
    <text evidence="2">The sequence shown here is derived from an EMBL/GenBank/DDBJ whole genome shotgun (WGS) entry which is preliminary data.</text>
</comment>
<evidence type="ECO:0000313" key="3">
    <source>
        <dbReference type="Proteomes" id="UP000499080"/>
    </source>
</evidence>
<protein>
    <submittedName>
        <fullName evidence="2">Uncharacterized protein</fullName>
    </submittedName>
</protein>